<dbReference type="PROSITE" id="PS51819">
    <property type="entry name" value="VOC"/>
    <property type="match status" value="1"/>
</dbReference>
<evidence type="ECO:0000313" key="2">
    <source>
        <dbReference type="EMBL" id="MBB2966841.1"/>
    </source>
</evidence>
<evidence type="ECO:0000313" key="3">
    <source>
        <dbReference type="Proteomes" id="UP000538196"/>
    </source>
</evidence>
<protein>
    <submittedName>
        <fullName evidence="2">Catechol 2,3-dioxygenase-like lactoylglutathione lyase family enzyme</fullName>
    </submittedName>
</protein>
<keyword evidence="3" id="KW-1185">Reference proteome</keyword>
<comment type="caution">
    <text evidence="2">The sequence shown here is derived from an EMBL/GenBank/DDBJ whole genome shotgun (WGS) entry which is preliminary data.</text>
</comment>
<dbReference type="Gene3D" id="3.10.180.10">
    <property type="entry name" value="2,3-Dihydroxybiphenyl 1,2-Dioxygenase, domain 1"/>
    <property type="match status" value="1"/>
</dbReference>
<dbReference type="Pfam" id="PF00903">
    <property type="entry name" value="Glyoxalase"/>
    <property type="match status" value="1"/>
</dbReference>
<dbReference type="PANTHER" id="PTHR36503">
    <property type="entry name" value="BLR2520 PROTEIN"/>
    <property type="match status" value="1"/>
</dbReference>
<dbReference type="RefSeq" id="WP_021763410.1">
    <property type="nucleotide sequence ID" value="NZ_DAMDIH010000004.1"/>
</dbReference>
<dbReference type="PANTHER" id="PTHR36503:SF1">
    <property type="entry name" value="BLR2520 PROTEIN"/>
    <property type="match status" value="1"/>
</dbReference>
<gene>
    <name evidence="2" type="ORF">FHX33_001573</name>
</gene>
<dbReference type="InterPro" id="IPR004360">
    <property type="entry name" value="Glyas_Fos-R_dOase_dom"/>
</dbReference>
<feature type="domain" description="VOC" evidence="1">
    <location>
        <begin position="4"/>
        <end position="133"/>
    </location>
</feature>
<sequence length="141" mass="15043">MSISVHFVDIIATDPAESLVFYRDALGLDVLNDVAYDGHHWITMGVAGEPGSQIVISDPYAGRPQADGDALAALVAKGTLPGVVFSTDDVDGLFERVRAFGAEVLQEPIDQFYGSRDCAFRDPSGNMVKIQQWGVAAAQTA</sequence>
<evidence type="ECO:0000259" key="1">
    <source>
        <dbReference type="PROSITE" id="PS51819"/>
    </source>
</evidence>
<reference evidence="2 3" key="1">
    <citation type="submission" date="2020-08" db="EMBL/GenBank/DDBJ databases">
        <title>Sequencing the genomes of 1000 actinobacteria strains.</title>
        <authorList>
            <person name="Klenk H.-P."/>
        </authorList>
    </citation>
    <scope>NUCLEOTIDE SEQUENCE [LARGE SCALE GENOMIC DNA]</scope>
    <source>
        <strain evidence="2 3">DSM 20146</strain>
    </source>
</reference>
<proteinExistence type="predicted"/>
<keyword evidence="2" id="KW-0456">Lyase</keyword>
<dbReference type="GO" id="GO:0016829">
    <property type="term" value="F:lyase activity"/>
    <property type="evidence" value="ECO:0007669"/>
    <property type="project" value="UniProtKB-KW"/>
</dbReference>
<dbReference type="SUPFAM" id="SSF54593">
    <property type="entry name" value="Glyoxalase/Bleomycin resistance protein/Dihydroxybiphenyl dioxygenase"/>
    <property type="match status" value="1"/>
</dbReference>
<accession>A0A7W4UWG2</accession>
<dbReference type="Proteomes" id="UP000538196">
    <property type="component" value="Unassembled WGS sequence"/>
</dbReference>
<organism evidence="2 3">
    <name type="scientific">Leifsonia aquatica</name>
    <name type="common">Corynebacterium aquaticum</name>
    <dbReference type="NCBI Taxonomy" id="144185"/>
    <lineage>
        <taxon>Bacteria</taxon>
        <taxon>Bacillati</taxon>
        <taxon>Actinomycetota</taxon>
        <taxon>Actinomycetes</taxon>
        <taxon>Micrococcales</taxon>
        <taxon>Microbacteriaceae</taxon>
        <taxon>Leifsonia</taxon>
    </lineage>
</organism>
<name>A0A7W4UWG2_LEIAQ</name>
<dbReference type="InterPro" id="IPR029068">
    <property type="entry name" value="Glyas_Bleomycin-R_OHBP_Dase"/>
</dbReference>
<dbReference type="GO" id="GO:0051213">
    <property type="term" value="F:dioxygenase activity"/>
    <property type="evidence" value="ECO:0007669"/>
    <property type="project" value="UniProtKB-KW"/>
</dbReference>
<dbReference type="InterPro" id="IPR037523">
    <property type="entry name" value="VOC_core"/>
</dbReference>
<keyword evidence="2" id="KW-0223">Dioxygenase</keyword>
<keyword evidence="2" id="KW-0560">Oxidoreductase</keyword>
<dbReference type="EMBL" id="JACHVP010000001">
    <property type="protein sequence ID" value="MBB2966841.1"/>
    <property type="molecule type" value="Genomic_DNA"/>
</dbReference>
<dbReference type="AlphaFoldDB" id="A0A7W4UWG2"/>